<evidence type="ECO:0000256" key="4">
    <source>
        <dbReference type="ARBA" id="ARBA00022692"/>
    </source>
</evidence>
<evidence type="ECO:0000259" key="8">
    <source>
        <dbReference type="Pfam" id="PF00535"/>
    </source>
</evidence>
<dbReference type="Gene3D" id="3.90.550.10">
    <property type="entry name" value="Spore Coat Polysaccharide Biosynthesis Protein SpsA, Chain A"/>
    <property type="match status" value="1"/>
</dbReference>
<sequence length="311" mass="35157">MDIQISIIVSVYNEEEVLNAFHKEASSVLNKLGKSYELIFVNDGSVDSSRELLSEIAKADKNTKVINFSRNYGHEAAMLAGLDHSKGNCVICMDADLQHPPAVIPQMVEKYESGVDILTMVRTKNPDSGFFKSITSKLFYSILNRISGQKFDINASDFFLVSKRVAKILRTEFREQSRFLRGFIQIVGFNRGYLEYEANQRLAGESKYSIRNLFKYSFNVMLTFSNLPLRLGVSLGILVGLFGLFIAVWEIIMKFKGLTPPGYTTIVVLISFLFAMMFVLIGVIGEYIAVLFKEVKARPIYIIEEILNEDS</sequence>
<dbReference type="SUPFAM" id="SSF53448">
    <property type="entry name" value="Nucleotide-diphospho-sugar transferases"/>
    <property type="match status" value="1"/>
</dbReference>
<evidence type="ECO:0000313" key="9">
    <source>
        <dbReference type="EMBL" id="QSE97819.1"/>
    </source>
</evidence>
<dbReference type="KEGG" id="fuv:JR347_01645"/>
<dbReference type="InterPro" id="IPR029044">
    <property type="entry name" value="Nucleotide-diphossugar_trans"/>
</dbReference>
<keyword evidence="4 7" id="KW-0812">Transmembrane</keyword>
<dbReference type="RefSeq" id="WP_205722327.1">
    <property type="nucleotide sequence ID" value="NZ_CP070608.1"/>
</dbReference>
<dbReference type="Proteomes" id="UP000662783">
    <property type="component" value="Chromosome"/>
</dbReference>
<name>A0A974WH76_9BACT</name>
<evidence type="ECO:0000256" key="2">
    <source>
        <dbReference type="ARBA" id="ARBA00022676"/>
    </source>
</evidence>
<dbReference type="InterPro" id="IPR050256">
    <property type="entry name" value="Glycosyltransferase_2"/>
</dbReference>
<gene>
    <name evidence="9" type="ORF">JR347_01645</name>
</gene>
<keyword evidence="3" id="KW-0808">Transferase</keyword>
<comment type="subcellular location">
    <subcellularLocation>
        <location evidence="1">Membrane</location>
        <topology evidence="1">Multi-pass membrane protein</topology>
    </subcellularLocation>
</comment>
<reference evidence="9" key="1">
    <citation type="submission" date="2021-02" db="EMBL/GenBank/DDBJ databases">
        <title>Fulvivirga sp. S481 isolated from sea water.</title>
        <authorList>
            <person name="Bae S.S."/>
            <person name="Baek K."/>
        </authorList>
    </citation>
    <scope>NUCLEOTIDE SEQUENCE</scope>
    <source>
        <strain evidence="9">S481</strain>
    </source>
</reference>
<dbReference type="InterPro" id="IPR001173">
    <property type="entry name" value="Glyco_trans_2-like"/>
</dbReference>
<feature type="transmembrane region" description="Helical" evidence="7">
    <location>
        <begin position="231"/>
        <end position="252"/>
    </location>
</feature>
<evidence type="ECO:0000256" key="7">
    <source>
        <dbReference type="SAM" id="Phobius"/>
    </source>
</evidence>
<accession>A0A974WH76</accession>
<dbReference type="EMBL" id="CP070608">
    <property type="protein sequence ID" value="QSE97819.1"/>
    <property type="molecule type" value="Genomic_DNA"/>
</dbReference>
<dbReference type="AlphaFoldDB" id="A0A974WH76"/>
<evidence type="ECO:0000313" key="10">
    <source>
        <dbReference type="Proteomes" id="UP000662783"/>
    </source>
</evidence>
<evidence type="ECO:0000256" key="5">
    <source>
        <dbReference type="ARBA" id="ARBA00022989"/>
    </source>
</evidence>
<dbReference type="PANTHER" id="PTHR48090:SF1">
    <property type="entry name" value="PROPHAGE BACTOPRENOL GLUCOSYL TRANSFERASE HOMOLOG"/>
    <property type="match status" value="1"/>
</dbReference>
<protein>
    <submittedName>
        <fullName evidence="9">Glycosyltransferase family 2 protein</fullName>
    </submittedName>
</protein>
<evidence type="ECO:0000256" key="1">
    <source>
        <dbReference type="ARBA" id="ARBA00004141"/>
    </source>
</evidence>
<evidence type="ECO:0000256" key="3">
    <source>
        <dbReference type="ARBA" id="ARBA00022679"/>
    </source>
</evidence>
<keyword evidence="2" id="KW-0328">Glycosyltransferase</keyword>
<keyword evidence="10" id="KW-1185">Reference proteome</keyword>
<proteinExistence type="predicted"/>
<evidence type="ECO:0000256" key="6">
    <source>
        <dbReference type="ARBA" id="ARBA00023136"/>
    </source>
</evidence>
<dbReference type="GO" id="GO:0005886">
    <property type="term" value="C:plasma membrane"/>
    <property type="evidence" value="ECO:0007669"/>
    <property type="project" value="TreeGrafter"/>
</dbReference>
<dbReference type="CDD" id="cd04187">
    <property type="entry name" value="DPM1_like_bac"/>
    <property type="match status" value="1"/>
</dbReference>
<feature type="domain" description="Glycosyltransferase 2-like" evidence="8">
    <location>
        <begin position="6"/>
        <end position="166"/>
    </location>
</feature>
<keyword evidence="6 7" id="KW-0472">Membrane</keyword>
<keyword evidence="5 7" id="KW-1133">Transmembrane helix</keyword>
<dbReference type="GO" id="GO:0016757">
    <property type="term" value="F:glycosyltransferase activity"/>
    <property type="evidence" value="ECO:0007669"/>
    <property type="project" value="UniProtKB-KW"/>
</dbReference>
<feature type="transmembrane region" description="Helical" evidence="7">
    <location>
        <begin position="264"/>
        <end position="292"/>
    </location>
</feature>
<organism evidence="9 10">
    <name type="scientific">Fulvivirga lutea</name>
    <dbReference type="NCBI Taxonomy" id="2810512"/>
    <lineage>
        <taxon>Bacteria</taxon>
        <taxon>Pseudomonadati</taxon>
        <taxon>Bacteroidota</taxon>
        <taxon>Cytophagia</taxon>
        <taxon>Cytophagales</taxon>
        <taxon>Fulvivirgaceae</taxon>
        <taxon>Fulvivirga</taxon>
    </lineage>
</organism>
<dbReference type="PANTHER" id="PTHR48090">
    <property type="entry name" value="UNDECAPRENYL-PHOSPHATE 4-DEOXY-4-FORMAMIDO-L-ARABINOSE TRANSFERASE-RELATED"/>
    <property type="match status" value="1"/>
</dbReference>
<dbReference type="Pfam" id="PF00535">
    <property type="entry name" value="Glycos_transf_2"/>
    <property type="match status" value="1"/>
</dbReference>